<accession>A0A078L1I7</accession>
<dbReference type="EMBL" id="CCSB01000002">
    <property type="protein sequence ID" value="CDZ77884.1"/>
    <property type="molecule type" value="Genomic_DNA"/>
</dbReference>
<reference evidence="1 2" key="1">
    <citation type="submission" date="2014-06" db="EMBL/GenBank/DDBJ databases">
        <authorList>
            <person name="Urmite Genomes Urmite Genomes"/>
        </authorList>
    </citation>
    <scope>NUCLEOTIDE SEQUENCE [LARGE SCALE GENOMIC DNA]</scope>
</reference>
<gene>
    <name evidence="1" type="ORF">BN59_02177</name>
</gene>
<proteinExistence type="predicted"/>
<evidence type="ECO:0000313" key="1">
    <source>
        <dbReference type="EMBL" id="CDZ77884.1"/>
    </source>
</evidence>
<keyword evidence="2" id="KW-1185">Reference proteome</keyword>
<organism evidence="1 2">
    <name type="scientific">Legionella massiliensis</name>
    <dbReference type="NCBI Taxonomy" id="1034943"/>
    <lineage>
        <taxon>Bacteria</taxon>
        <taxon>Pseudomonadati</taxon>
        <taxon>Pseudomonadota</taxon>
        <taxon>Gammaproteobacteria</taxon>
        <taxon>Legionellales</taxon>
        <taxon>Legionellaceae</taxon>
        <taxon>Legionella</taxon>
    </lineage>
</organism>
<dbReference type="RefSeq" id="WP_141650462.1">
    <property type="nucleotide sequence ID" value="NZ_CCVW01000002.1"/>
</dbReference>
<dbReference type="Proteomes" id="UP000044071">
    <property type="component" value="Unassembled WGS sequence"/>
</dbReference>
<name>A0A078L1I7_9GAMM</name>
<sequence length="186" mass="19765">MKVNIPSGVNKYHCSVFPPIITNVAGKPGYDKSRDNAEGLKNVLNEHVKAAMKNLNGNPPHSLPVTLVYNFGMNSSGPGHVGAIAVRIASFGDPSKNEIMVINSLPNYPDWEQAAINGVQDVLRASIPNRPGKAKKHVITPRTYPNAGIQQELRGAGGMDSSCGGIIAEMCSAISPNTSFEDGTRT</sequence>
<dbReference type="AlphaFoldDB" id="A0A078L1I7"/>
<evidence type="ECO:0000313" key="2">
    <source>
        <dbReference type="Proteomes" id="UP000044071"/>
    </source>
</evidence>
<protein>
    <submittedName>
        <fullName evidence="1">Uncharacterized protein</fullName>
    </submittedName>
</protein>